<gene>
    <name evidence="2" type="ORF">X805_18320</name>
</gene>
<dbReference type="GO" id="GO:0016740">
    <property type="term" value="F:transferase activity"/>
    <property type="evidence" value="ECO:0007669"/>
    <property type="project" value="InterPro"/>
</dbReference>
<feature type="region of interest" description="Disordered" evidence="1">
    <location>
        <begin position="385"/>
        <end position="414"/>
    </location>
</feature>
<evidence type="ECO:0000256" key="1">
    <source>
        <dbReference type="SAM" id="MobiDB-lite"/>
    </source>
</evidence>
<dbReference type="PANTHER" id="PTHR43293:SF2">
    <property type="entry name" value="MALONATE DECARBOXYLASE ALPHA SUBUNIT"/>
    <property type="match status" value="1"/>
</dbReference>
<proteinExistence type="predicted"/>
<dbReference type="AlphaFoldDB" id="A0A059KMB9"/>
<dbReference type="NCBIfam" id="TIGR01110">
    <property type="entry name" value="mdcA"/>
    <property type="match status" value="1"/>
</dbReference>
<dbReference type="Pfam" id="PF16957">
    <property type="entry name" value="Mal_decarbox_Al"/>
    <property type="match status" value="1"/>
</dbReference>
<keyword evidence="3" id="KW-1185">Reference proteome</keyword>
<dbReference type="PATRIC" id="fig|1286631.3.peg.1801"/>
<name>A0A059KMB9_9BURK</name>
<dbReference type="eggNOG" id="COG4670">
    <property type="taxonomic scope" value="Bacteria"/>
</dbReference>
<dbReference type="Proteomes" id="UP000026714">
    <property type="component" value="Unassembled WGS sequence"/>
</dbReference>
<dbReference type="STRING" id="34103.SAMN05421778_104158"/>
<comment type="caution">
    <text evidence="2">The sequence shown here is derived from an EMBL/GenBank/DDBJ whole genome shotgun (WGS) entry which is preliminary data.</text>
</comment>
<reference evidence="2 3" key="1">
    <citation type="journal article" date="2014" name="FEMS Microbiol. Ecol.">
        <title>Sphaerotilus natans encrusted with nanoball-shaped Fe(III) oxide minerals formed by nitrate-reducing mixotrophic Fe(II) oxidation.</title>
        <authorList>
            <person name="Park S."/>
            <person name="Kim D.H."/>
            <person name="Lee J.H."/>
            <person name="Hur H.G."/>
        </authorList>
    </citation>
    <scope>NUCLEOTIDE SEQUENCE [LARGE SCALE GENOMIC DNA]</scope>
    <source>
        <strain evidence="2 3">DSM 6575</strain>
    </source>
</reference>
<dbReference type="PANTHER" id="PTHR43293">
    <property type="entry name" value="ACETATE COA-TRANSFERASE YDIF"/>
    <property type="match status" value="1"/>
</dbReference>
<evidence type="ECO:0000313" key="2">
    <source>
        <dbReference type="EMBL" id="KDB52612.1"/>
    </source>
</evidence>
<sequence length="557" mass="61260">MDHRPWNQRQQDRQARLARAAEALGPRLSGRHVATGAVTDLLHAVIEPHDRVCLEGNNQKQADFLAQALASLDPERVHHLHMVQSVLALPEHLDLFELGLASRLDFSFSGPQGARLARLVSQGRIEIGAIHTYLELFSRYFVDLTPKISLVAAQAADRHGNLYTGPNTEDTPAIVEATAFSGGIVIAQVNEVVDGALPRVDIPADWVSFVVPAPRPNFIEPLFTRDPAQISEIQVLMAMMAIKGIYARYGVQRLNHGIGFDTAAIELLLPTYGESLGLKGKICRHWALNPHPALIPAIEAGWVESIHSFGSELGMEDYIRARSDVFFTGPDGSLRSNRAFSQAAGHYACDLFIGSTLQMDLDGNSSTATLGRIAGFGGAPNMGADARGRRHASPTWLQAGEESRRGRHGAAGTPRGQKLVVQMVETFREHMQPAFVERLDAWTLAEQARMPLPPIMIYGDDVTHILTEEGIANLLLCRSDEEREQAIRGVAGYTPVGLGRDRRLVENLRDRGVIQRPADLGIDPRDATRNLLAARSMRDLVRASGGLYRPPQRFRNW</sequence>
<dbReference type="InterPro" id="IPR005777">
    <property type="entry name" value="MadA"/>
</dbReference>
<protein>
    <submittedName>
        <fullName evidence="2">Malonate decarboxylase, alpha subunit</fullName>
    </submittedName>
</protein>
<dbReference type="SUPFAM" id="SSF100950">
    <property type="entry name" value="NagB/RpiA/CoA transferase-like"/>
    <property type="match status" value="2"/>
</dbReference>
<organism evidence="2 3">
    <name type="scientific">Sphaerotilus natans subsp. natans DSM 6575</name>
    <dbReference type="NCBI Taxonomy" id="1286631"/>
    <lineage>
        <taxon>Bacteria</taxon>
        <taxon>Pseudomonadati</taxon>
        <taxon>Pseudomonadota</taxon>
        <taxon>Betaproteobacteria</taxon>
        <taxon>Burkholderiales</taxon>
        <taxon>Sphaerotilaceae</taxon>
        <taxon>Sphaerotilus</taxon>
    </lineage>
</organism>
<dbReference type="Gene3D" id="3.40.1080.10">
    <property type="entry name" value="Glutaconate Coenzyme A-transferase"/>
    <property type="match status" value="1"/>
</dbReference>
<dbReference type="EMBL" id="AZRA01000047">
    <property type="protein sequence ID" value="KDB52612.1"/>
    <property type="molecule type" value="Genomic_DNA"/>
</dbReference>
<accession>A0A059KMB9</accession>
<dbReference type="RefSeq" id="WP_037480957.1">
    <property type="nucleotide sequence ID" value="NZ_AZRA01000047.1"/>
</dbReference>
<evidence type="ECO:0000313" key="3">
    <source>
        <dbReference type="Proteomes" id="UP000026714"/>
    </source>
</evidence>
<dbReference type="InterPro" id="IPR037171">
    <property type="entry name" value="NagB/RpiA_transferase-like"/>
</dbReference>